<name>A0A0F9IDH4_9ZZZZ</name>
<reference evidence="1" key="1">
    <citation type="journal article" date="2015" name="Nature">
        <title>Complex archaea that bridge the gap between prokaryotes and eukaryotes.</title>
        <authorList>
            <person name="Spang A."/>
            <person name="Saw J.H."/>
            <person name="Jorgensen S.L."/>
            <person name="Zaremba-Niedzwiedzka K."/>
            <person name="Martijn J."/>
            <person name="Lind A.E."/>
            <person name="van Eijk R."/>
            <person name="Schleper C."/>
            <person name="Guy L."/>
            <person name="Ettema T.J."/>
        </authorList>
    </citation>
    <scope>NUCLEOTIDE SEQUENCE</scope>
</reference>
<sequence>MENNHVKTCLHCGIELTDKNWHPSCKKKGYYICKTCQKAETRKHYLKNRDKIIARSMKRYNLIKTDTKFLAKRNKTNREYYTHRGGKQRAREARERRYKEIVISLGSKCEQCGFDDLRALEIHHKNGRPKNEQKRKIINKNYPLKRLQLLCS</sequence>
<comment type="caution">
    <text evidence="1">The sequence shown here is derived from an EMBL/GenBank/DDBJ whole genome shotgun (WGS) entry which is preliminary data.</text>
</comment>
<dbReference type="EMBL" id="LAZR01012665">
    <property type="protein sequence ID" value="KKM25681.1"/>
    <property type="molecule type" value="Genomic_DNA"/>
</dbReference>
<gene>
    <name evidence="1" type="ORF">LCGC14_1592500</name>
</gene>
<accession>A0A0F9IDH4</accession>
<dbReference type="AlphaFoldDB" id="A0A0F9IDH4"/>
<feature type="non-terminal residue" evidence="1">
    <location>
        <position position="152"/>
    </location>
</feature>
<evidence type="ECO:0000313" key="1">
    <source>
        <dbReference type="EMBL" id="KKM25681.1"/>
    </source>
</evidence>
<proteinExistence type="predicted"/>
<organism evidence="1">
    <name type="scientific">marine sediment metagenome</name>
    <dbReference type="NCBI Taxonomy" id="412755"/>
    <lineage>
        <taxon>unclassified sequences</taxon>
        <taxon>metagenomes</taxon>
        <taxon>ecological metagenomes</taxon>
    </lineage>
</organism>
<protein>
    <submittedName>
        <fullName evidence="1">Uncharacterized protein</fullName>
    </submittedName>
</protein>